<feature type="domain" description="HECT" evidence="8">
    <location>
        <begin position="151"/>
        <end position="255"/>
    </location>
</feature>
<dbReference type="GO" id="GO:0000209">
    <property type="term" value="P:protein polyubiquitination"/>
    <property type="evidence" value="ECO:0007669"/>
    <property type="project" value="TreeGrafter"/>
</dbReference>
<comment type="similarity">
    <text evidence="6">Belongs to the UPL family. TOM1/PTR1 subfamily.</text>
</comment>
<dbReference type="PROSITE" id="PS50237">
    <property type="entry name" value="HECT"/>
    <property type="match status" value="1"/>
</dbReference>
<evidence type="ECO:0000256" key="5">
    <source>
        <dbReference type="ARBA" id="ARBA00022786"/>
    </source>
</evidence>
<evidence type="ECO:0000313" key="10">
    <source>
        <dbReference type="Proteomes" id="UP000784294"/>
    </source>
</evidence>
<sequence>MGLECGQKVNRVGIEIAGPVSPPAADSGVLLPLHHASLQQSVQKSNPTPLLHTENPSSSSLNPILAFAERHRSILNQLLRQYTQASLGDSPFVVFLAYPRCIDFDIKRRFFRQQLQQLVARPHGSRYDDEPIIISRERIFEDSYARLHRKSPSDWKHKFVIRFQNEEGQDAGGLLREWYLLMSREIFNPNYCLFRVSPADRVTYTINPSSYINSNHLSYFKFVGRFIAKAIYDNKLLECYFTRSFYKHILGVHVK</sequence>
<comment type="catalytic activity">
    <reaction evidence="1">
        <text>S-ubiquitinyl-[E2 ubiquitin-conjugating enzyme]-L-cysteine + [acceptor protein]-L-lysine = [E2 ubiquitin-conjugating enzyme]-L-cysteine + N(6)-ubiquitinyl-[acceptor protein]-L-lysine.</text>
        <dbReference type="EC" id="2.3.2.26"/>
    </reaction>
</comment>
<proteinExistence type="inferred from homology"/>
<organism evidence="9 10">
    <name type="scientific">Protopolystoma xenopodis</name>
    <dbReference type="NCBI Taxonomy" id="117903"/>
    <lineage>
        <taxon>Eukaryota</taxon>
        <taxon>Metazoa</taxon>
        <taxon>Spiralia</taxon>
        <taxon>Lophotrochozoa</taxon>
        <taxon>Platyhelminthes</taxon>
        <taxon>Monogenea</taxon>
        <taxon>Polyopisthocotylea</taxon>
        <taxon>Polystomatidea</taxon>
        <taxon>Polystomatidae</taxon>
        <taxon>Protopolystoma</taxon>
    </lineage>
</organism>
<evidence type="ECO:0000256" key="2">
    <source>
        <dbReference type="ARBA" id="ARBA00004906"/>
    </source>
</evidence>
<dbReference type="FunFam" id="3.90.1750.10:FF:000003">
    <property type="entry name" value="E3 ubiquitin-protein ligase UPL1"/>
    <property type="match status" value="1"/>
</dbReference>
<dbReference type="InterPro" id="IPR000569">
    <property type="entry name" value="HECT_dom"/>
</dbReference>
<comment type="caution">
    <text evidence="9">The sequence shown here is derived from an EMBL/GenBank/DDBJ whole genome shotgun (WGS) entry which is preliminary data.</text>
</comment>
<dbReference type="PANTHER" id="PTHR11254">
    <property type="entry name" value="HECT DOMAIN UBIQUITIN-PROTEIN LIGASE"/>
    <property type="match status" value="1"/>
</dbReference>
<evidence type="ECO:0000256" key="6">
    <source>
        <dbReference type="ARBA" id="ARBA00034494"/>
    </source>
</evidence>
<dbReference type="EMBL" id="CAAALY010051730">
    <property type="protein sequence ID" value="VEL21513.1"/>
    <property type="molecule type" value="Genomic_DNA"/>
</dbReference>
<dbReference type="GO" id="GO:0061630">
    <property type="term" value="F:ubiquitin protein ligase activity"/>
    <property type="evidence" value="ECO:0007669"/>
    <property type="project" value="UniProtKB-EC"/>
</dbReference>
<dbReference type="Pfam" id="PF00632">
    <property type="entry name" value="HECT"/>
    <property type="match status" value="1"/>
</dbReference>
<dbReference type="InterPro" id="IPR050409">
    <property type="entry name" value="E3_ubiq-protein_ligase"/>
</dbReference>
<dbReference type="Gene3D" id="3.90.1750.10">
    <property type="entry name" value="Hect, E3 ligase catalytic domains"/>
    <property type="match status" value="1"/>
</dbReference>
<keyword evidence="10" id="KW-1185">Reference proteome</keyword>
<evidence type="ECO:0000259" key="8">
    <source>
        <dbReference type="PROSITE" id="PS50237"/>
    </source>
</evidence>
<dbReference type="Proteomes" id="UP000784294">
    <property type="component" value="Unassembled WGS sequence"/>
</dbReference>
<dbReference type="InterPro" id="IPR035983">
    <property type="entry name" value="Hect_E3_ubiquitin_ligase"/>
</dbReference>
<comment type="caution">
    <text evidence="7">Lacks conserved residue(s) required for the propagation of feature annotation.</text>
</comment>
<dbReference type="AlphaFoldDB" id="A0A3S5ADZ7"/>
<evidence type="ECO:0000256" key="1">
    <source>
        <dbReference type="ARBA" id="ARBA00000885"/>
    </source>
</evidence>
<dbReference type="PANTHER" id="PTHR11254:SF67">
    <property type="entry name" value="E3 UBIQUITIN-PROTEIN LIGASE HUWE1"/>
    <property type="match status" value="1"/>
</dbReference>
<name>A0A3S5ADZ7_9PLAT</name>
<dbReference type="GO" id="GO:0005737">
    <property type="term" value="C:cytoplasm"/>
    <property type="evidence" value="ECO:0007669"/>
    <property type="project" value="TreeGrafter"/>
</dbReference>
<dbReference type="GO" id="GO:0005634">
    <property type="term" value="C:nucleus"/>
    <property type="evidence" value="ECO:0007669"/>
    <property type="project" value="TreeGrafter"/>
</dbReference>
<dbReference type="SUPFAM" id="SSF56204">
    <property type="entry name" value="Hect, E3 ligase catalytic domain"/>
    <property type="match status" value="1"/>
</dbReference>
<protein>
    <recommendedName>
        <fullName evidence="3">HECT-type E3 ubiquitin transferase</fullName>
        <ecNumber evidence="3">2.3.2.26</ecNumber>
    </recommendedName>
</protein>
<evidence type="ECO:0000256" key="3">
    <source>
        <dbReference type="ARBA" id="ARBA00012485"/>
    </source>
</evidence>
<dbReference type="EC" id="2.3.2.26" evidence="3"/>
<dbReference type="OrthoDB" id="423283at2759"/>
<comment type="pathway">
    <text evidence="2">Protein modification; protein ubiquitination.</text>
</comment>
<evidence type="ECO:0000256" key="7">
    <source>
        <dbReference type="PROSITE-ProRule" id="PRU00104"/>
    </source>
</evidence>
<gene>
    <name evidence="9" type="ORF">PXEA_LOCUS14953</name>
</gene>
<accession>A0A3S5ADZ7</accession>
<keyword evidence="4" id="KW-0808">Transferase</keyword>
<reference evidence="9" key="1">
    <citation type="submission" date="2018-11" db="EMBL/GenBank/DDBJ databases">
        <authorList>
            <consortium name="Pathogen Informatics"/>
        </authorList>
    </citation>
    <scope>NUCLEOTIDE SEQUENCE</scope>
</reference>
<evidence type="ECO:0000256" key="4">
    <source>
        <dbReference type="ARBA" id="ARBA00022679"/>
    </source>
</evidence>
<dbReference type="GO" id="GO:0006511">
    <property type="term" value="P:ubiquitin-dependent protein catabolic process"/>
    <property type="evidence" value="ECO:0007669"/>
    <property type="project" value="TreeGrafter"/>
</dbReference>
<evidence type="ECO:0000313" key="9">
    <source>
        <dbReference type="EMBL" id="VEL21513.1"/>
    </source>
</evidence>
<keyword evidence="5 7" id="KW-0833">Ubl conjugation pathway</keyword>